<dbReference type="GO" id="GO:0019557">
    <property type="term" value="P:L-histidine catabolic process to glutamate and formate"/>
    <property type="evidence" value="ECO:0007669"/>
    <property type="project" value="UniProtKB-UniPathway"/>
</dbReference>
<dbReference type="CDD" id="cd01296">
    <property type="entry name" value="Imidazolone-5PH"/>
    <property type="match status" value="1"/>
</dbReference>
<evidence type="ECO:0000256" key="2">
    <source>
        <dbReference type="ARBA" id="ARBA00022723"/>
    </source>
</evidence>
<dbReference type="EC" id="3.5.2.7" evidence="1 7"/>
<dbReference type="HAMAP" id="MF_00372">
    <property type="entry name" value="HutI"/>
    <property type="match status" value="1"/>
</dbReference>
<comment type="function">
    <text evidence="7">Catalyzes the hydrolytic cleavage of the carbon-nitrogen bond in imidazolone-5-propanoate to yield N-formimidoyl-L-glutamate. It is the third step in the universal histidine degradation pathway.</text>
</comment>
<feature type="binding site" evidence="7">
    <location>
        <position position="64"/>
    </location>
    <ligand>
        <name>Zn(2+)</name>
        <dbReference type="ChEBI" id="CHEBI:29105"/>
    </ligand>
</feature>
<feature type="domain" description="Amidohydrolase-related" evidence="8">
    <location>
        <begin position="56"/>
        <end position="372"/>
    </location>
</feature>
<dbReference type="PANTHER" id="PTHR42752:SF1">
    <property type="entry name" value="IMIDAZOLONEPROPIONASE-RELATED"/>
    <property type="match status" value="1"/>
</dbReference>
<feature type="binding site" evidence="7">
    <location>
        <position position="309"/>
    </location>
    <ligand>
        <name>Fe(3+)</name>
        <dbReference type="ChEBI" id="CHEBI:29034"/>
    </ligand>
</feature>
<dbReference type="EMBL" id="JACHBX010000004">
    <property type="protein sequence ID" value="MBB6135541.1"/>
    <property type="molecule type" value="Genomic_DNA"/>
</dbReference>
<dbReference type="GO" id="GO:0005737">
    <property type="term" value="C:cytoplasm"/>
    <property type="evidence" value="ECO:0007669"/>
    <property type="project" value="UniProtKB-SubCell"/>
</dbReference>
<comment type="pathway">
    <text evidence="7">Amino-acid degradation; L-histidine degradation into L-glutamate; N-formimidoyl-L-glutamate from L-histidine: step 3/3.</text>
</comment>
<dbReference type="AlphaFoldDB" id="A0A7W9X305"/>
<dbReference type="InterPro" id="IPR006680">
    <property type="entry name" value="Amidohydro-rel"/>
</dbReference>
<organism evidence="9 10">
    <name type="scientific">Massilia aurea</name>
    <dbReference type="NCBI Taxonomy" id="373040"/>
    <lineage>
        <taxon>Bacteria</taxon>
        <taxon>Pseudomonadati</taxon>
        <taxon>Pseudomonadota</taxon>
        <taxon>Betaproteobacteria</taxon>
        <taxon>Burkholderiales</taxon>
        <taxon>Oxalobacteraceae</taxon>
        <taxon>Telluria group</taxon>
        <taxon>Massilia</taxon>
    </lineage>
</organism>
<keyword evidence="3 7" id="KW-0378">Hydrolase</keyword>
<dbReference type="Gene3D" id="2.30.40.10">
    <property type="entry name" value="Urease, subunit C, domain 1"/>
    <property type="match status" value="1"/>
</dbReference>
<dbReference type="Pfam" id="PF01979">
    <property type="entry name" value="Amidohydro_1"/>
    <property type="match status" value="1"/>
</dbReference>
<feature type="binding site" evidence="7">
    <location>
        <position position="66"/>
    </location>
    <ligand>
        <name>Zn(2+)</name>
        <dbReference type="ChEBI" id="CHEBI:29105"/>
    </ligand>
</feature>
<dbReference type="InterPro" id="IPR032466">
    <property type="entry name" value="Metal_Hydrolase"/>
</dbReference>
<feature type="binding site" evidence="7">
    <location>
        <position position="309"/>
    </location>
    <ligand>
        <name>Zn(2+)</name>
        <dbReference type="ChEBI" id="CHEBI:29105"/>
    </ligand>
</feature>
<reference evidence="9 10" key="1">
    <citation type="submission" date="2020-08" db="EMBL/GenBank/DDBJ databases">
        <title>The Agave Microbiome: Exploring the role of microbial communities in plant adaptations to desert environments.</title>
        <authorList>
            <person name="Partida-Martinez L.P."/>
        </authorList>
    </citation>
    <scope>NUCLEOTIDE SEQUENCE [LARGE SCALE GENOMIC DNA]</scope>
    <source>
        <strain evidence="9 10">AT3.2</strain>
    </source>
</reference>
<dbReference type="UniPathway" id="UPA00379">
    <property type="reaction ID" value="UER00551"/>
</dbReference>
<sequence length="400" mass="42139">MTDLLLSNVHLATMDNGYGLLHDAALAIKDGRIAWIGARHDAPPAAHEHDCGGAWLTPGLIDCHTHIVHGGNRSDEWEARLNGATYEDIARQGGGIMATVRATRALDIDALVAASLPRVKALLAEGVTTLEIKSGYGLALDAEERMLRAARRIGELLPVRVVTTFLGAHALPPEFAGRPDDYITDVCDVMLPALAAQGLVDAVDAFCERIGFTNAQTARVFDKAGVLGLPVKLHAEQLSDQGGAALVARHGGLSADHLEHLSEEGIAAMARAGTVAVLLPGAYYYLRETVMPPIAALRAAGVPMAVATDCNPGTSPLTSLLLALNMACTLWRLTPQEALLGVTAHAARALGLQDEIGTLTVGKRADLALWNIARPADLAYAMGFNPCQAVIHGGVLRTID</sequence>
<comment type="caution">
    <text evidence="9">The sequence shown here is derived from an EMBL/GenBank/DDBJ whole genome shotgun (WGS) entry which is preliminary data.</text>
</comment>
<dbReference type="RefSeq" id="WP_183556206.1">
    <property type="nucleotide sequence ID" value="NZ_JACHBX010000004.1"/>
</dbReference>
<evidence type="ECO:0000259" key="8">
    <source>
        <dbReference type="Pfam" id="PF01979"/>
    </source>
</evidence>
<dbReference type="GO" id="GO:0005506">
    <property type="term" value="F:iron ion binding"/>
    <property type="evidence" value="ECO:0007669"/>
    <property type="project" value="UniProtKB-UniRule"/>
</dbReference>
<feature type="binding site" evidence="7">
    <location>
        <position position="136"/>
    </location>
    <ligand>
        <name>4-imidazolone-5-propanoate</name>
        <dbReference type="ChEBI" id="CHEBI:77893"/>
    </ligand>
</feature>
<dbReference type="GO" id="GO:0008270">
    <property type="term" value="F:zinc ion binding"/>
    <property type="evidence" value="ECO:0007669"/>
    <property type="project" value="UniProtKB-UniRule"/>
</dbReference>
<evidence type="ECO:0000313" key="9">
    <source>
        <dbReference type="EMBL" id="MBB6135541.1"/>
    </source>
</evidence>
<proteinExistence type="inferred from homology"/>
<dbReference type="SUPFAM" id="SSF51556">
    <property type="entry name" value="Metallo-dependent hydrolases"/>
    <property type="match status" value="1"/>
</dbReference>
<feature type="binding site" evidence="7">
    <location>
        <position position="237"/>
    </location>
    <ligand>
        <name>4-imidazolone-5-propanoate</name>
        <dbReference type="ChEBI" id="CHEBI:77893"/>
    </ligand>
</feature>
<dbReference type="Proteomes" id="UP000540787">
    <property type="component" value="Unassembled WGS sequence"/>
</dbReference>
<name>A0A7W9X305_9BURK</name>
<feature type="binding site" evidence="7">
    <location>
        <position position="136"/>
    </location>
    <ligand>
        <name>N-formimidoyl-L-glutamate</name>
        <dbReference type="ChEBI" id="CHEBI:58928"/>
    </ligand>
</feature>
<keyword evidence="6 7" id="KW-0408">Iron</keyword>
<feature type="binding site" evidence="7">
    <location>
        <position position="314"/>
    </location>
    <ligand>
        <name>4-imidazolone-5-propanoate</name>
        <dbReference type="ChEBI" id="CHEBI:77893"/>
    </ligand>
</feature>
<keyword evidence="5 7" id="KW-0862">Zinc</keyword>
<dbReference type="SUPFAM" id="SSF51338">
    <property type="entry name" value="Composite domain of metallo-dependent hydrolases"/>
    <property type="match status" value="1"/>
</dbReference>
<accession>A0A7W9X305</accession>
<gene>
    <name evidence="7" type="primary">hutI</name>
    <name evidence="9" type="ORF">HD842_003708</name>
</gene>
<evidence type="ECO:0000256" key="5">
    <source>
        <dbReference type="ARBA" id="ARBA00022833"/>
    </source>
</evidence>
<feature type="binding site" evidence="7">
    <location>
        <position position="73"/>
    </location>
    <ligand>
        <name>4-imidazolone-5-propanoate</name>
        <dbReference type="ChEBI" id="CHEBI:77893"/>
    </ligand>
</feature>
<feature type="binding site" evidence="7">
    <location>
        <position position="66"/>
    </location>
    <ligand>
        <name>Fe(3+)</name>
        <dbReference type="ChEBI" id="CHEBI:29034"/>
    </ligand>
</feature>
<feature type="binding site" evidence="7">
    <location>
        <position position="311"/>
    </location>
    <ligand>
        <name>N-formimidoyl-L-glutamate</name>
        <dbReference type="ChEBI" id="CHEBI:58928"/>
    </ligand>
</feature>
<evidence type="ECO:0000256" key="4">
    <source>
        <dbReference type="ARBA" id="ARBA00022808"/>
    </source>
</evidence>
<dbReference type="GO" id="GO:0050480">
    <property type="term" value="F:imidazolonepropionase activity"/>
    <property type="evidence" value="ECO:0007669"/>
    <property type="project" value="UniProtKB-UniRule"/>
</dbReference>
<evidence type="ECO:0000256" key="6">
    <source>
        <dbReference type="ARBA" id="ARBA00023004"/>
    </source>
</evidence>
<protein>
    <recommendedName>
        <fullName evidence="1 7">Imidazolonepropionase</fullName>
        <ecNumber evidence="1 7">3.5.2.7</ecNumber>
    </recommendedName>
    <alternativeName>
        <fullName evidence="7">Imidazolone-5-propionate hydrolase</fullName>
    </alternativeName>
</protein>
<keyword evidence="4 7" id="KW-0369">Histidine metabolism</keyword>
<keyword evidence="2 7" id="KW-0479">Metal-binding</keyword>
<dbReference type="InterPro" id="IPR011059">
    <property type="entry name" value="Metal-dep_hydrolase_composite"/>
</dbReference>
<evidence type="ECO:0000313" key="10">
    <source>
        <dbReference type="Proteomes" id="UP000540787"/>
    </source>
</evidence>
<dbReference type="FunFam" id="3.20.20.140:FF:000007">
    <property type="entry name" value="Imidazolonepropionase"/>
    <property type="match status" value="1"/>
</dbReference>
<feature type="binding site" evidence="7">
    <location>
        <position position="234"/>
    </location>
    <ligand>
        <name>Zn(2+)</name>
        <dbReference type="ChEBI" id="CHEBI:29105"/>
    </ligand>
</feature>
<dbReference type="PANTHER" id="PTHR42752">
    <property type="entry name" value="IMIDAZOLONEPROPIONASE"/>
    <property type="match status" value="1"/>
</dbReference>
<keyword evidence="10" id="KW-1185">Reference proteome</keyword>
<evidence type="ECO:0000256" key="1">
    <source>
        <dbReference type="ARBA" id="ARBA00012864"/>
    </source>
</evidence>
<dbReference type="GO" id="GO:0019556">
    <property type="term" value="P:L-histidine catabolic process to glutamate and formamide"/>
    <property type="evidence" value="ECO:0007669"/>
    <property type="project" value="UniProtKB-UniRule"/>
</dbReference>
<comment type="cofactor">
    <cofactor evidence="7">
        <name>Zn(2+)</name>
        <dbReference type="ChEBI" id="CHEBI:29105"/>
    </cofactor>
    <cofactor evidence="7">
        <name>Fe(3+)</name>
        <dbReference type="ChEBI" id="CHEBI:29034"/>
    </cofactor>
    <text evidence="7">Binds 1 zinc or iron ion per subunit.</text>
</comment>
<comment type="catalytic activity">
    <reaction evidence="7">
        <text>4-imidazolone-5-propanoate + H2O = N-formimidoyl-L-glutamate</text>
        <dbReference type="Rhea" id="RHEA:23660"/>
        <dbReference type="ChEBI" id="CHEBI:15377"/>
        <dbReference type="ChEBI" id="CHEBI:58928"/>
        <dbReference type="ChEBI" id="CHEBI:77893"/>
        <dbReference type="EC" id="3.5.2.7"/>
    </reaction>
</comment>
<comment type="similarity">
    <text evidence="7">Belongs to the metallo-dependent hydrolases superfamily. HutI family.</text>
</comment>
<dbReference type="NCBIfam" id="TIGR01224">
    <property type="entry name" value="hutI"/>
    <property type="match status" value="1"/>
</dbReference>
<comment type="subcellular location">
    <subcellularLocation>
        <location evidence="7">Cytoplasm</location>
    </subcellularLocation>
</comment>
<feature type="binding site" evidence="7">
    <location>
        <position position="64"/>
    </location>
    <ligand>
        <name>Fe(3+)</name>
        <dbReference type="ChEBI" id="CHEBI:29034"/>
    </ligand>
</feature>
<evidence type="ECO:0000256" key="3">
    <source>
        <dbReference type="ARBA" id="ARBA00022801"/>
    </source>
</evidence>
<feature type="binding site" evidence="7">
    <location>
        <position position="234"/>
    </location>
    <ligand>
        <name>Fe(3+)</name>
        <dbReference type="ChEBI" id="CHEBI:29034"/>
    </ligand>
</feature>
<keyword evidence="7" id="KW-0963">Cytoplasm</keyword>
<dbReference type="Gene3D" id="3.20.20.140">
    <property type="entry name" value="Metal-dependent hydrolases"/>
    <property type="match status" value="1"/>
</dbReference>
<dbReference type="InterPro" id="IPR005920">
    <property type="entry name" value="HutI"/>
</dbReference>
<feature type="binding site" evidence="7">
    <location>
        <position position="313"/>
    </location>
    <ligand>
        <name>N-formimidoyl-L-glutamate</name>
        <dbReference type="ChEBI" id="CHEBI:58928"/>
    </ligand>
</feature>
<feature type="binding site" evidence="7">
    <location>
        <position position="169"/>
    </location>
    <ligand>
        <name>4-imidazolone-5-propanoate</name>
        <dbReference type="ChEBI" id="CHEBI:77893"/>
    </ligand>
</feature>
<evidence type="ECO:0000256" key="7">
    <source>
        <dbReference type="HAMAP-Rule" id="MF_00372"/>
    </source>
</evidence>